<accession>A0A1M6UYH6</accession>
<gene>
    <name evidence="2" type="ORF">SAMN05216463_1119</name>
</gene>
<dbReference type="EMBL" id="FRBD01000011">
    <property type="protein sequence ID" value="SHK74106.1"/>
    <property type="molecule type" value="Genomic_DNA"/>
</dbReference>
<dbReference type="RefSeq" id="WP_175549446.1">
    <property type="nucleotide sequence ID" value="NZ_FRBD01000011.1"/>
</dbReference>
<dbReference type="AlphaFoldDB" id="A0A1M6UYH6"/>
<evidence type="ECO:0000313" key="3">
    <source>
        <dbReference type="Proteomes" id="UP000184130"/>
    </source>
</evidence>
<reference evidence="2 3" key="1">
    <citation type="submission" date="2016-11" db="EMBL/GenBank/DDBJ databases">
        <authorList>
            <person name="Jaros S."/>
            <person name="Januszkiewicz K."/>
            <person name="Wedrychowicz H."/>
        </authorList>
    </citation>
    <scope>NUCLEOTIDE SEQUENCE [LARGE SCALE GENOMIC DNA]</scope>
    <source>
        <strain evidence="2 3">KHT3</strain>
    </source>
</reference>
<proteinExistence type="predicted"/>
<evidence type="ECO:0000256" key="1">
    <source>
        <dbReference type="SAM" id="MobiDB-lite"/>
    </source>
</evidence>
<evidence type="ECO:0000313" key="2">
    <source>
        <dbReference type="EMBL" id="SHK74106.1"/>
    </source>
</evidence>
<feature type="region of interest" description="Disordered" evidence="1">
    <location>
        <begin position="25"/>
        <end position="47"/>
    </location>
</feature>
<organism evidence="2 3">
    <name type="scientific">Xylanibacter ruminicola</name>
    <name type="common">Prevotella ruminicola</name>
    <dbReference type="NCBI Taxonomy" id="839"/>
    <lineage>
        <taxon>Bacteria</taxon>
        <taxon>Pseudomonadati</taxon>
        <taxon>Bacteroidota</taxon>
        <taxon>Bacteroidia</taxon>
        <taxon>Bacteroidales</taxon>
        <taxon>Prevotellaceae</taxon>
        <taxon>Xylanibacter</taxon>
    </lineage>
</organism>
<dbReference type="Proteomes" id="UP000184130">
    <property type="component" value="Unassembled WGS sequence"/>
</dbReference>
<sequence length="47" mass="5457">MTTKKKYEKPSMQVFELKQQQQLLAGSNGGLKGQNYEKSNYDPFEDE</sequence>
<name>A0A1M6UYH6_XYLRU</name>
<protein>
    <submittedName>
        <fullName evidence="2">Uncharacterized protein</fullName>
    </submittedName>
</protein>